<accession>A0A4Q0VTL2</accession>
<feature type="signal peptide" evidence="1">
    <location>
        <begin position="1"/>
        <end position="23"/>
    </location>
</feature>
<dbReference type="AlphaFoldDB" id="A0A4Q0VTL2"/>
<dbReference type="OrthoDB" id="7054537at2"/>
<proteinExistence type="predicted"/>
<name>A0A4Q0VTL2_9BACI</name>
<comment type="caution">
    <text evidence="2">The sequence shown here is derived from an EMBL/GenBank/DDBJ whole genome shotgun (WGS) entry which is preliminary data.</text>
</comment>
<dbReference type="Gene3D" id="3.20.20.80">
    <property type="entry name" value="Glycosidases"/>
    <property type="match status" value="1"/>
</dbReference>
<feature type="chain" id="PRO_5020231534" evidence="1">
    <location>
        <begin position="24"/>
        <end position="289"/>
    </location>
</feature>
<organism evidence="2 3">
    <name type="scientific">Anaerobacillus alkaliphilus</name>
    <dbReference type="NCBI Taxonomy" id="1548597"/>
    <lineage>
        <taxon>Bacteria</taxon>
        <taxon>Bacillati</taxon>
        <taxon>Bacillota</taxon>
        <taxon>Bacilli</taxon>
        <taxon>Bacillales</taxon>
        <taxon>Bacillaceae</taxon>
        <taxon>Anaerobacillus</taxon>
    </lineage>
</organism>
<sequence length="289" mass="33398">MKKIVVMFMVVLMVVSGMNAIQAQKPFVVATWLWDTNEIVTNEQEVLRFLQEKNVTDLYLQINRQIHVNTYRSFIEKATKLNIKVHALDGAPTWATRNGSKQYKPLIDWIRNYQSQATADQKFSGIHLDVEPYLLADWQKNQKNTVEFYQQFVIDFRSLANDLKIEYALDIPFWFDEINYRNKFGTGLLSEWLINQTDTVTIMAYRNFAEGPNGIIDLVKTEVAYAETKGKKVIIAVETEPSSEGTHISFSSLSVLDQELQKVINHYEKNTSYAGTAIHHYASWKTLIE</sequence>
<dbReference type="RefSeq" id="WP_129078591.1">
    <property type="nucleotide sequence ID" value="NZ_QOUX01000039.1"/>
</dbReference>
<evidence type="ECO:0000256" key="1">
    <source>
        <dbReference type="SAM" id="SignalP"/>
    </source>
</evidence>
<dbReference type="Proteomes" id="UP000290649">
    <property type="component" value="Unassembled WGS sequence"/>
</dbReference>
<dbReference type="EMBL" id="QOUX01000039">
    <property type="protein sequence ID" value="RXJ00373.1"/>
    <property type="molecule type" value="Genomic_DNA"/>
</dbReference>
<protein>
    <submittedName>
        <fullName evidence="2">Amidase</fullName>
    </submittedName>
</protein>
<keyword evidence="3" id="KW-1185">Reference proteome</keyword>
<evidence type="ECO:0000313" key="2">
    <source>
        <dbReference type="EMBL" id="RXJ00373.1"/>
    </source>
</evidence>
<keyword evidence="1" id="KW-0732">Signal</keyword>
<gene>
    <name evidence="2" type="ORF">DS745_12645</name>
</gene>
<evidence type="ECO:0000313" key="3">
    <source>
        <dbReference type="Proteomes" id="UP000290649"/>
    </source>
</evidence>
<reference evidence="2 3" key="1">
    <citation type="journal article" date="2019" name="Int. J. Syst. Evol. Microbiol.">
        <title>Anaerobacillus alkaliphilus sp. nov., a novel alkaliphilic and moderately halophilic bacterium.</title>
        <authorList>
            <person name="Borsodi A.K."/>
            <person name="Aszalos J.M."/>
            <person name="Bihari P."/>
            <person name="Nagy I."/>
            <person name="Schumann P."/>
            <person name="Sproer C."/>
            <person name="Kovacs A.L."/>
            <person name="Boka K."/>
            <person name="Dobosy P."/>
            <person name="Ovari M."/>
            <person name="Szili-Kovacs T."/>
            <person name="Toth E."/>
        </authorList>
    </citation>
    <scope>NUCLEOTIDE SEQUENCE [LARGE SCALE GENOMIC DNA]</scope>
    <source>
        <strain evidence="2 3">B16-10</strain>
    </source>
</reference>